<dbReference type="OrthoDB" id="5283654at2759"/>
<sequence length="325" mass="35735">MFRVNIAPEATSQLTMSSFNRIAVYGHRGWGSSRIVKALIASGAPVRVLTRPGSDASSLPDDVEKVEVDVNDEERLVSALEDIDIVISLVGHEGIQDQQGFVKAIPKTNVQLFSPSKLAARYDEQGMRIEVNKNKDDVEKAARAAGIPITVVLIGNFAEFALNTLCMGVDISGNRLTNSANSAETKVYLCTRDFVAAAYVSIFTKTPFAQIQNRSIALTELSPTGEDVANALKVRNGNAPQVSNHSLEKINREIEDGLASGSLFTLAWYCRKVWGTGQQAQMLGTDLWEVEDYKKATLKDLIVDGKLENYRELPPQVREYFDSCF</sequence>
<dbReference type="PANTHER" id="PTHR47706">
    <property type="entry name" value="NMRA-LIKE FAMILY PROTEIN"/>
    <property type="match status" value="1"/>
</dbReference>
<dbReference type="Gene3D" id="3.40.50.720">
    <property type="entry name" value="NAD(P)-binding Rossmann-like Domain"/>
    <property type="match status" value="1"/>
</dbReference>
<dbReference type="InParanoid" id="A0A7J6J3S8"/>
<name>A0A7J6J3S8_COLFN</name>
<protein>
    <submittedName>
        <fullName evidence="4">Eugenol synthase 1</fullName>
    </submittedName>
</protein>
<evidence type="ECO:0000313" key="4">
    <source>
        <dbReference type="EMBL" id="KAF4484166.1"/>
    </source>
</evidence>
<dbReference type="GeneID" id="43608588"/>
<feature type="domain" description="NmrA-like" evidence="3">
    <location>
        <begin position="21"/>
        <end position="237"/>
    </location>
</feature>
<dbReference type="Proteomes" id="UP000011096">
    <property type="component" value="Unassembled WGS sequence"/>
</dbReference>
<dbReference type="InterPro" id="IPR008030">
    <property type="entry name" value="NmrA-like"/>
</dbReference>
<dbReference type="AlphaFoldDB" id="A0A7J6J3S8"/>
<proteinExistence type="predicted"/>
<reference evidence="4 5" key="1">
    <citation type="submission" date="2012-08" db="EMBL/GenBank/DDBJ databases">
        <authorList>
            <person name="Gan P.H.P."/>
            <person name="Ikeda K."/>
            <person name="Irieda H."/>
            <person name="Narusaka M."/>
            <person name="O'Connell R.J."/>
            <person name="Narusaka Y."/>
            <person name="Takano Y."/>
            <person name="Kubo Y."/>
            <person name="Shirasu K."/>
        </authorList>
    </citation>
    <scope>NUCLEOTIDE SEQUENCE [LARGE SCALE GENOMIC DNA]</scope>
    <source>
        <strain evidence="4 5">Nara gc5</strain>
    </source>
</reference>
<gene>
    <name evidence="4" type="primary">EGS1-1</name>
    <name evidence="4" type="ORF">CGGC5_v007138</name>
</gene>
<dbReference type="RefSeq" id="XP_031878995.1">
    <property type="nucleotide sequence ID" value="XM_032024419.1"/>
</dbReference>
<reference evidence="4 5" key="2">
    <citation type="submission" date="2020-04" db="EMBL/GenBank/DDBJ databases">
        <title>Genome sequencing and assembly of multiple isolates from the Colletotrichum gloeosporioides species complex.</title>
        <authorList>
            <person name="Gan P."/>
            <person name="Shirasu K."/>
        </authorList>
    </citation>
    <scope>NUCLEOTIDE SEQUENCE [LARGE SCALE GENOMIC DNA]</scope>
    <source>
        <strain evidence="4 5">Nara gc5</strain>
    </source>
</reference>
<dbReference type="Pfam" id="PF05368">
    <property type="entry name" value="NmrA"/>
    <property type="match status" value="1"/>
</dbReference>
<comment type="caution">
    <text evidence="4">The sequence shown here is derived from an EMBL/GenBank/DDBJ whole genome shotgun (WGS) entry which is preliminary data.</text>
</comment>
<dbReference type="GO" id="GO:0016491">
    <property type="term" value="F:oxidoreductase activity"/>
    <property type="evidence" value="ECO:0007669"/>
    <property type="project" value="UniProtKB-KW"/>
</dbReference>
<dbReference type="SUPFAM" id="SSF51735">
    <property type="entry name" value="NAD(P)-binding Rossmann-fold domains"/>
    <property type="match status" value="1"/>
</dbReference>
<evidence type="ECO:0000313" key="5">
    <source>
        <dbReference type="Proteomes" id="UP000011096"/>
    </source>
</evidence>
<dbReference type="InterPro" id="IPR051609">
    <property type="entry name" value="NmrA/Isoflavone_reductase-like"/>
</dbReference>
<accession>A0A7J6J3S8</accession>
<evidence type="ECO:0000256" key="1">
    <source>
        <dbReference type="ARBA" id="ARBA00022857"/>
    </source>
</evidence>
<dbReference type="InterPro" id="IPR036291">
    <property type="entry name" value="NAD(P)-bd_dom_sf"/>
</dbReference>
<keyword evidence="2" id="KW-0560">Oxidoreductase</keyword>
<organism evidence="4 5">
    <name type="scientific">Colletotrichum fructicola (strain Nara gc5)</name>
    <name type="common">Anthracnose fungus</name>
    <name type="synonym">Colletotrichum gloeosporioides (strain Nara gc5)</name>
    <dbReference type="NCBI Taxonomy" id="1213859"/>
    <lineage>
        <taxon>Eukaryota</taxon>
        <taxon>Fungi</taxon>
        <taxon>Dikarya</taxon>
        <taxon>Ascomycota</taxon>
        <taxon>Pezizomycotina</taxon>
        <taxon>Sordariomycetes</taxon>
        <taxon>Hypocreomycetidae</taxon>
        <taxon>Glomerellales</taxon>
        <taxon>Glomerellaceae</taxon>
        <taxon>Colletotrichum</taxon>
        <taxon>Colletotrichum gloeosporioides species complex</taxon>
    </lineage>
</organism>
<evidence type="ECO:0000259" key="3">
    <source>
        <dbReference type="Pfam" id="PF05368"/>
    </source>
</evidence>
<dbReference type="EMBL" id="ANPB02000004">
    <property type="protein sequence ID" value="KAF4484166.1"/>
    <property type="molecule type" value="Genomic_DNA"/>
</dbReference>
<dbReference type="PANTHER" id="PTHR47706:SF9">
    <property type="entry name" value="NMRA-LIKE DOMAIN-CONTAINING PROTEIN-RELATED"/>
    <property type="match status" value="1"/>
</dbReference>
<evidence type="ECO:0000256" key="2">
    <source>
        <dbReference type="ARBA" id="ARBA00023002"/>
    </source>
</evidence>
<keyword evidence="1" id="KW-0521">NADP</keyword>
<keyword evidence="5" id="KW-1185">Reference proteome</keyword>